<dbReference type="RefSeq" id="WP_301165144.1">
    <property type="nucleotide sequence ID" value="NZ_JAUHTR010000002.1"/>
</dbReference>
<dbReference type="InterPro" id="IPR036736">
    <property type="entry name" value="ACP-like_sf"/>
</dbReference>
<dbReference type="Gene3D" id="3.30.559.30">
    <property type="entry name" value="Nonribosomal peptide synthetase, condensation domain"/>
    <property type="match status" value="1"/>
</dbReference>
<dbReference type="CDD" id="cd12117">
    <property type="entry name" value="A_NRPS_Srf_like"/>
    <property type="match status" value="1"/>
</dbReference>
<dbReference type="SUPFAM" id="SSF52777">
    <property type="entry name" value="CoA-dependent acyltransferases"/>
    <property type="match status" value="1"/>
</dbReference>
<reference evidence="3" key="1">
    <citation type="submission" date="2023-07" db="EMBL/GenBank/DDBJ databases">
        <title>Fictibacillus sp. isolated from freshwater pond.</title>
        <authorList>
            <person name="Kirdat K."/>
            <person name="Bhat A."/>
            <person name="Mourya A."/>
            <person name="Yadav A."/>
        </authorList>
    </citation>
    <scope>NUCLEOTIDE SEQUENCE</scope>
    <source>
        <strain evidence="3">NE201</strain>
    </source>
</reference>
<dbReference type="InterPro" id="IPR045851">
    <property type="entry name" value="AMP-bd_C_sf"/>
</dbReference>
<dbReference type="Gene3D" id="2.30.38.10">
    <property type="entry name" value="Luciferase, Domain 3"/>
    <property type="match status" value="1"/>
</dbReference>
<dbReference type="Pfam" id="PF13193">
    <property type="entry name" value="AMP-binding_C"/>
    <property type="match status" value="1"/>
</dbReference>
<dbReference type="InterPro" id="IPR009081">
    <property type="entry name" value="PP-bd_ACP"/>
</dbReference>
<protein>
    <submittedName>
        <fullName evidence="3">Non-ribosomal peptide synthetase</fullName>
    </submittedName>
</protein>
<dbReference type="SUPFAM" id="SSF56801">
    <property type="entry name" value="Acetyl-CoA synthetase-like"/>
    <property type="match status" value="1"/>
</dbReference>
<feature type="domain" description="Carrier" evidence="2">
    <location>
        <begin position="760"/>
        <end position="834"/>
    </location>
</feature>
<dbReference type="NCBIfam" id="TIGR01733">
    <property type="entry name" value="AA-adenyl-dom"/>
    <property type="match status" value="1"/>
</dbReference>
<sequence length="834" mass="94233">MSVLTEKSIKKRNFWIQQLSGDWPDQVLLPKAGHSINTHLDEMLTVESILDQSTYEHLSRYCKESDFLWYCYLLSVFHVCLYKYSGQQQLIVASPQKDEKQVEDQLLPVRAEVNPATIFKDWVMAVKEKMEVIYAFQDFSLNPLASELELENELHDTNRIVVSMDGLHAPLPQTSRTKGIHLRFRRTKEQLHIQFDYAAGKYNQETMNRLKEHFQHVLIATVNNPAMAIRDVSICSPEEEQRIRHQFNSFEDRPVERLTIPELFHAQALADPHKTALLHNGMEMTYRELDLLSDQFASEIMKQGSIQSGDFVAVCMNRGIHYILSILAVLKTGAAYVPVDPDYPEERMMFILKDSGSKLMLVDQNTHIPLHLEVPVIQVRDSQKWKGEPFTYNQQAATSDPLAYLLYTSGTTGKPKGTLIGHQNIINLVNSTGEIFPFNRRTSMMQASSIVFDISTIEIWGTLLKGGSLIIVDKEILLKPDELERTIKKNGIKSAALPTAVFHHLASCQVKVFSGVERLLTGGETISPFLARRTLDKHPGLQLINGYGPTEGTVMTTAYMIQPEDTGGIPIGKPGSGIHIIIAGPDGQLQPVGIPGEMYIGGGGVSRGYLNRPELTEKFFIENAFDTGQTFYKTGDLASWREDGNIEFLGRQDRQIKLRGYRIELGEIENRLLEHSAVRESVVIPVDKNGSVTLCAYYVLKTSDVEKQSLIEHMKDELPDYMVPNLFIPVKEIPVTIGGKVDLLKLPSPEDIQFSDTEERLLSKEEEEVSKIWAGVLGIQNMGIHQNFFELGGHSLTLVILAEELQKRGYSLNTMDLYKYPTISSFLEFQKTMN</sequence>
<dbReference type="Pfam" id="PF00668">
    <property type="entry name" value="Condensation"/>
    <property type="match status" value="1"/>
</dbReference>
<evidence type="ECO:0000256" key="1">
    <source>
        <dbReference type="ARBA" id="ARBA00006432"/>
    </source>
</evidence>
<dbReference type="InterPro" id="IPR010071">
    <property type="entry name" value="AA_adenyl_dom"/>
</dbReference>
<dbReference type="PROSITE" id="PS00455">
    <property type="entry name" value="AMP_BINDING"/>
    <property type="match status" value="1"/>
</dbReference>
<evidence type="ECO:0000313" key="3">
    <source>
        <dbReference type="EMBL" id="MDN4524092.1"/>
    </source>
</evidence>
<dbReference type="InterPro" id="IPR001242">
    <property type="entry name" value="Condensation_dom"/>
</dbReference>
<dbReference type="PANTHER" id="PTHR45527:SF1">
    <property type="entry name" value="FATTY ACID SYNTHASE"/>
    <property type="match status" value="1"/>
</dbReference>
<dbReference type="InterPro" id="IPR000873">
    <property type="entry name" value="AMP-dep_synth/lig_dom"/>
</dbReference>
<comment type="similarity">
    <text evidence="1">Belongs to the ATP-dependent AMP-binding enzyme family.</text>
</comment>
<dbReference type="EMBL" id="JAUHTR010000002">
    <property type="protein sequence ID" value="MDN4524092.1"/>
    <property type="molecule type" value="Genomic_DNA"/>
</dbReference>
<dbReference type="Gene3D" id="3.40.50.980">
    <property type="match status" value="2"/>
</dbReference>
<dbReference type="InterPro" id="IPR020845">
    <property type="entry name" value="AMP-binding_CS"/>
</dbReference>
<gene>
    <name evidence="3" type="ORF">QYB97_06380</name>
</gene>
<dbReference type="Gene3D" id="1.10.1200.10">
    <property type="entry name" value="ACP-like"/>
    <property type="match status" value="1"/>
</dbReference>
<name>A0ABT8HTI3_9BACL</name>
<accession>A0ABT8HTI3</accession>
<comment type="caution">
    <text evidence="3">The sequence shown here is derived from an EMBL/GenBank/DDBJ whole genome shotgun (WGS) entry which is preliminary data.</text>
</comment>
<evidence type="ECO:0000313" key="4">
    <source>
        <dbReference type="Proteomes" id="UP001172721"/>
    </source>
</evidence>
<dbReference type="Pfam" id="PF00550">
    <property type="entry name" value="PP-binding"/>
    <property type="match status" value="1"/>
</dbReference>
<proteinExistence type="inferred from homology"/>
<dbReference type="PANTHER" id="PTHR45527">
    <property type="entry name" value="NONRIBOSOMAL PEPTIDE SYNTHETASE"/>
    <property type="match status" value="1"/>
</dbReference>
<keyword evidence="4" id="KW-1185">Reference proteome</keyword>
<organism evidence="3 4">
    <name type="scientific">Fictibacillus fluitans</name>
    <dbReference type="NCBI Taxonomy" id="3058422"/>
    <lineage>
        <taxon>Bacteria</taxon>
        <taxon>Bacillati</taxon>
        <taxon>Bacillota</taxon>
        <taxon>Bacilli</taxon>
        <taxon>Bacillales</taxon>
        <taxon>Fictibacillaceae</taxon>
        <taxon>Fictibacillus</taxon>
    </lineage>
</organism>
<dbReference type="Proteomes" id="UP001172721">
    <property type="component" value="Unassembled WGS sequence"/>
</dbReference>
<evidence type="ECO:0000259" key="2">
    <source>
        <dbReference type="PROSITE" id="PS50075"/>
    </source>
</evidence>
<dbReference type="Pfam" id="PF00501">
    <property type="entry name" value="AMP-binding"/>
    <property type="match status" value="1"/>
</dbReference>
<dbReference type="SUPFAM" id="SSF47336">
    <property type="entry name" value="ACP-like"/>
    <property type="match status" value="1"/>
</dbReference>
<dbReference type="InterPro" id="IPR025110">
    <property type="entry name" value="AMP-bd_C"/>
</dbReference>
<dbReference type="Gene3D" id="3.30.300.30">
    <property type="match status" value="1"/>
</dbReference>
<dbReference type="PROSITE" id="PS50075">
    <property type="entry name" value="CARRIER"/>
    <property type="match status" value="1"/>
</dbReference>